<keyword evidence="2" id="KW-0489">Methyltransferase</keyword>
<gene>
    <name evidence="2" type="ORF">KCH_47430</name>
</gene>
<sequence length="258" mass="27172">MWQDARGRGAQIIVTDEQIVVPADAAGASAGEGRRAERADQAAAFDAMGARYQEVFPARSGQLACAGWLVEQLPAGARVLDVGCGAGEPTARQLVDGGLRVIGVDLSEGMLAQARAAVPEAEFHRLDVVDLATVGAEKHWGVPELGPAGAGALDGAAAFFSLLMLPRPEIAVALGRIRELLRPGGLLALGMVEAELDDTPLPFLDREIRVSGYPREELVGLVERSGFAVEAVDSHTYAPAGSALPPETQLYLRCRRTD</sequence>
<reference evidence="2 3" key="1">
    <citation type="submission" date="2014-05" db="EMBL/GenBank/DDBJ databases">
        <title>Draft Genome Sequence of Kitasatospora cheerisanensis KCTC 2395.</title>
        <authorList>
            <person name="Nam D.H."/>
        </authorList>
    </citation>
    <scope>NUCLEOTIDE SEQUENCE [LARGE SCALE GENOMIC DNA]</scope>
    <source>
        <strain evidence="2 3">KCTC 2395</strain>
    </source>
</reference>
<dbReference type="EMBL" id="JNBY01000095">
    <property type="protein sequence ID" value="KDN83261.1"/>
    <property type="molecule type" value="Genomic_DNA"/>
</dbReference>
<protein>
    <submittedName>
        <fullName evidence="2">Methyltransferase</fullName>
    </submittedName>
</protein>
<dbReference type="Gene3D" id="3.40.50.150">
    <property type="entry name" value="Vaccinia Virus protein VP39"/>
    <property type="match status" value="1"/>
</dbReference>
<keyword evidence="2" id="KW-0808">Transferase</keyword>
<evidence type="ECO:0000259" key="1">
    <source>
        <dbReference type="Pfam" id="PF13649"/>
    </source>
</evidence>
<proteinExistence type="predicted"/>
<dbReference type="PATRIC" id="fig|1348663.4.peg.4581"/>
<dbReference type="GO" id="GO:0008168">
    <property type="term" value="F:methyltransferase activity"/>
    <property type="evidence" value="ECO:0007669"/>
    <property type="project" value="UniProtKB-KW"/>
</dbReference>
<dbReference type="Proteomes" id="UP000027178">
    <property type="component" value="Unassembled WGS sequence"/>
</dbReference>
<evidence type="ECO:0000313" key="2">
    <source>
        <dbReference type="EMBL" id="KDN83261.1"/>
    </source>
</evidence>
<accession>A0A066YYV7</accession>
<name>A0A066YYV7_9ACTN</name>
<organism evidence="2 3">
    <name type="scientific">Kitasatospora cheerisanensis KCTC 2395</name>
    <dbReference type="NCBI Taxonomy" id="1348663"/>
    <lineage>
        <taxon>Bacteria</taxon>
        <taxon>Bacillati</taxon>
        <taxon>Actinomycetota</taxon>
        <taxon>Actinomycetes</taxon>
        <taxon>Kitasatosporales</taxon>
        <taxon>Streptomycetaceae</taxon>
        <taxon>Kitasatospora</taxon>
    </lineage>
</organism>
<dbReference type="CDD" id="cd02440">
    <property type="entry name" value="AdoMet_MTases"/>
    <property type="match status" value="1"/>
</dbReference>
<dbReference type="SUPFAM" id="SSF53335">
    <property type="entry name" value="S-adenosyl-L-methionine-dependent methyltransferases"/>
    <property type="match status" value="1"/>
</dbReference>
<keyword evidence="3" id="KW-1185">Reference proteome</keyword>
<feature type="domain" description="Methyltransferase" evidence="1">
    <location>
        <begin position="79"/>
        <end position="185"/>
    </location>
</feature>
<dbReference type="InterPro" id="IPR050508">
    <property type="entry name" value="Methyltransf_Superfamily"/>
</dbReference>
<dbReference type="HOGENOM" id="CLU_060397_0_1_11"/>
<dbReference type="eggNOG" id="COG2226">
    <property type="taxonomic scope" value="Bacteria"/>
</dbReference>
<dbReference type="GO" id="GO:0032259">
    <property type="term" value="P:methylation"/>
    <property type="evidence" value="ECO:0007669"/>
    <property type="project" value="UniProtKB-KW"/>
</dbReference>
<dbReference type="InterPro" id="IPR041698">
    <property type="entry name" value="Methyltransf_25"/>
</dbReference>
<evidence type="ECO:0000313" key="3">
    <source>
        <dbReference type="Proteomes" id="UP000027178"/>
    </source>
</evidence>
<dbReference type="AlphaFoldDB" id="A0A066YYV7"/>
<dbReference type="Pfam" id="PF13649">
    <property type="entry name" value="Methyltransf_25"/>
    <property type="match status" value="1"/>
</dbReference>
<comment type="caution">
    <text evidence="2">The sequence shown here is derived from an EMBL/GenBank/DDBJ whole genome shotgun (WGS) entry which is preliminary data.</text>
</comment>
<dbReference type="InterPro" id="IPR029063">
    <property type="entry name" value="SAM-dependent_MTases_sf"/>
</dbReference>
<dbReference type="PANTHER" id="PTHR42912">
    <property type="entry name" value="METHYLTRANSFERASE"/>
    <property type="match status" value="1"/>
</dbReference>